<evidence type="ECO:0008006" key="3">
    <source>
        <dbReference type="Google" id="ProtNLM"/>
    </source>
</evidence>
<evidence type="ECO:0000313" key="2">
    <source>
        <dbReference type="EMBL" id="SVE07834.1"/>
    </source>
</evidence>
<organism evidence="2">
    <name type="scientific">marine metagenome</name>
    <dbReference type="NCBI Taxonomy" id="408172"/>
    <lineage>
        <taxon>unclassified sequences</taxon>
        <taxon>metagenomes</taxon>
        <taxon>ecological metagenomes</taxon>
    </lineage>
</organism>
<feature type="non-terminal residue" evidence="2">
    <location>
        <position position="1"/>
    </location>
</feature>
<keyword evidence="1" id="KW-0812">Transmembrane</keyword>
<accession>A0A383AJI3</accession>
<gene>
    <name evidence="2" type="ORF">METZ01_LOCUS460688</name>
</gene>
<dbReference type="Pfam" id="PF11249">
    <property type="entry name" value="DUF3047"/>
    <property type="match status" value="1"/>
</dbReference>
<name>A0A383AJI3_9ZZZZ</name>
<feature type="transmembrane region" description="Helical" evidence="1">
    <location>
        <begin position="12"/>
        <end position="31"/>
    </location>
</feature>
<sequence>DLVQHTRPGSLALVFGGTGVLMASWLIWGIATTLASLSEDSQTQPPIWKPVQYLMSSLNPAYAVAAAAAFQAAPSSVVIDNFDNLPVGGFPNAWKAWRGDDDYARNLYGIGEEAGNRYLKARDDGTSIIIRKKLDEWNPREYPILSWRWRARALPEGGDERVGPKNDSAVAVYVVLDQNFFRIPKTLKYVWSTTLPVGTRHRRDGIGRPNVIVLQTGEEKLGKWVTETINVYDDFVRTFGKEPPKRAVGIG</sequence>
<keyword evidence="1" id="KW-1133">Transmembrane helix</keyword>
<proteinExistence type="predicted"/>
<dbReference type="EMBL" id="UINC01192605">
    <property type="protein sequence ID" value="SVE07834.1"/>
    <property type="molecule type" value="Genomic_DNA"/>
</dbReference>
<dbReference type="InterPro" id="IPR021409">
    <property type="entry name" value="DUF3047"/>
</dbReference>
<keyword evidence="1" id="KW-0472">Membrane</keyword>
<reference evidence="2" key="1">
    <citation type="submission" date="2018-05" db="EMBL/GenBank/DDBJ databases">
        <authorList>
            <person name="Lanie J.A."/>
            <person name="Ng W.-L."/>
            <person name="Kazmierczak K.M."/>
            <person name="Andrzejewski T.M."/>
            <person name="Davidsen T.M."/>
            <person name="Wayne K.J."/>
            <person name="Tettelin H."/>
            <person name="Glass J.I."/>
            <person name="Rusch D."/>
            <person name="Podicherti R."/>
            <person name="Tsui H.-C.T."/>
            <person name="Winkler M.E."/>
        </authorList>
    </citation>
    <scope>NUCLEOTIDE SEQUENCE</scope>
</reference>
<feature type="non-terminal residue" evidence="2">
    <location>
        <position position="251"/>
    </location>
</feature>
<protein>
    <recommendedName>
        <fullName evidence="3">DUF3047 domain-containing protein</fullName>
    </recommendedName>
</protein>
<dbReference type="AlphaFoldDB" id="A0A383AJI3"/>
<evidence type="ECO:0000256" key="1">
    <source>
        <dbReference type="SAM" id="Phobius"/>
    </source>
</evidence>